<dbReference type="AlphaFoldDB" id="A0A6C1FFN9"/>
<evidence type="ECO:0000256" key="3">
    <source>
        <dbReference type="ARBA" id="ARBA00011738"/>
    </source>
</evidence>
<evidence type="ECO:0000256" key="12">
    <source>
        <dbReference type="HAMAP-Rule" id="MF_00180"/>
    </source>
</evidence>
<proteinExistence type="inferred from homology"/>
<feature type="site" description="Essential for catalytic activity" evidence="12">
    <location>
        <position position="136"/>
    </location>
</feature>
<evidence type="ECO:0000256" key="8">
    <source>
        <dbReference type="ARBA" id="ARBA00022842"/>
    </source>
</evidence>
<feature type="site" description="Essential for catalytic activity" evidence="12">
    <location>
        <position position="174"/>
    </location>
</feature>
<comment type="function">
    <text evidence="1 12 13">Catalyzes the conversion of D-ribulose 5-phosphate to formate and 3,4-dihydroxy-2-butanone 4-phosphate.</text>
</comment>
<accession>A0A6C1FFN9</accession>
<dbReference type="UniPathway" id="UPA00275">
    <property type="reaction ID" value="UER00399"/>
</dbReference>
<evidence type="ECO:0000256" key="9">
    <source>
        <dbReference type="ARBA" id="ARBA00023211"/>
    </source>
</evidence>
<organism evidence="14 15">
    <name type="scientific">Buchnera aphidicola subsp. Uroleucon sonchi</name>
    <dbReference type="NCBI Taxonomy" id="118118"/>
    <lineage>
        <taxon>Bacteria</taxon>
        <taxon>Pseudomonadati</taxon>
        <taxon>Pseudomonadota</taxon>
        <taxon>Gammaproteobacteria</taxon>
        <taxon>Enterobacterales</taxon>
        <taxon>Erwiniaceae</taxon>
        <taxon>Buchnera</taxon>
    </lineage>
</organism>
<evidence type="ECO:0000256" key="6">
    <source>
        <dbReference type="ARBA" id="ARBA00022619"/>
    </source>
</evidence>
<dbReference type="GO" id="GO:0008686">
    <property type="term" value="F:3,4-dihydroxy-2-butanone-4-phosphate synthase activity"/>
    <property type="evidence" value="ECO:0007669"/>
    <property type="project" value="UniProtKB-UniRule"/>
</dbReference>
<dbReference type="EC" id="4.1.99.12" evidence="4 12"/>
<evidence type="ECO:0000256" key="13">
    <source>
        <dbReference type="RuleBase" id="RU003843"/>
    </source>
</evidence>
<dbReference type="EMBL" id="CP047588">
    <property type="protein sequence ID" value="QIE01819.1"/>
    <property type="molecule type" value="Genomic_DNA"/>
</dbReference>
<evidence type="ECO:0000256" key="5">
    <source>
        <dbReference type="ARBA" id="ARBA00018836"/>
    </source>
</evidence>
<sequence>MSRMLPSKFGTPIERIQKSISALQSGQGIIILDDESRENEGDLVFSPENMTVEQMALTIRYGSGIVCLCITESKRKQLNLPMMVKKNTSAYRTGFTVTIEAAKGISTGVSAQDRWTTIKTATADNTKPNDLNRPGHVFPLRADQGGILSRAGHTEAAIEIVSLAGFQPSGVICELTNKNGTMARTPDIIQFSEYKKMQILTIKDLIFYLTKIDH</sequence>
<dbReference type="GO" id="GO:0000287">
    <property type="term" value="F:magnesium ion binding"/>
    <property type="evidence" value="ECO:0007669"/>
    <property type="project" value="UniProtKB-UniRule"/>
</dbReference>
<dbReference type="Proteomes" id="UP000502958">
    <property type="component" value="Chromosome"/>
</dbReference>
<feature type="binding site" evidence="12">
    <location>
        <position position="153"/>
    </location>
    <ligand>
        <name>Mg(2+)</name>
        <dbReference type="ChEBI" id="CHEBI:18420"/>
        <label>2</label>
    </ligand>
</feature>
<dbReference type="GO" id="GO:0005829">
    <property type="term" value="C:cytosol"/>
    <property type="evidence" value="ECO:0007669"/>
    <property type="project" value="TreeGrafter"/>
</dbReference>
<comment type="cofactor">
    <cofactor evidence="12 13">
        <name>Mg(2+)</name>
        <dbReference type="ChEBI" id="CHEBI:18420"/>
    </cofactor>
    <cofactor evidence="12 13">
        <name>Mn(2+)</name>
        <dbReference type="ChEBI" id="CHEBI:29035"/>
    </cofactor>
    <text evidence="12 13">Binds 2 divalent metal cations per subunit. Magnesium or manganese.</text>
</comment>
<dbReference type="FunFam" id="3.90.870.10:FF:000002">
    <property type="entry name" value="3,4-dihydroxy-2-butanone 4-phosphate synthase"/>
    <property type="match status" value="1"/>
</dbReference>
<feature type="binding site" evidence="12">
    <location>
        <begin position="150"/>
        <end position="154"/>
    </location>
    <ligand>
        <name>D-ribulose 5-phosphate</name>
        <dbReference type="ChEBI" id="CHEBI:58121"/>
    </ligand>
</feature>
<evidence type="ECO:0000313" key="15">
    <source>
        <dbReference type="Proteomes" id="UP000502958"/>
    </source>
</evidence>
<reference evidence="14 15" key="1">
    <citation type="submission" date="2020-01" db="EMBL/GenBank/DDBJ databases">
        <title>Complete genome of Buchnera aphidicola isolated from Chaitophorus populeti.</title>
        <authorList>
            <person name="Park J."/>
            <person name="Xi H."/>
        </authorList>
    </citation>
    <scope>NUCLEOTIDE SEQUENCE [LARGE SCALE GENOMIC DNA]</scope>
    <source>
        <strain evidence="14 15">UsonBac</strain>
    </source>
</reference>
<evidence type="ECO:0000256" key="11">
    <source>
        <dbReference type="ARBA" id="ARBA00060730"/>
    </source>
</evidence>
<comment type="subunit">
    <text evidence="3 12 13">Homodimer.</text>
</comment>
<comment type="pathway">
    <text evidence="2 12 13">Cofactor biosynthesis; riboflavin biosynthesis; 2-hydroxy-3-oxobutyl phosphate from D-ribulose 5-phosphate: step 1/1.</text>
</comment>
<keyword evidence="8 12" id="KW-0460">Magnesium</keyword>
<feature type="binding site" evidence="12">
    <location>
        <position position="38"/>
    </location>
    <ligand>
        <name>Mg(2+)</name>
        <dbReference type="ChEBI" id="CHEBI:18420"/>
        <label>2</label>
    </ligand>
</feature>
<dbReference type="SUPFAM" id="SSF55821">
    <property type="entry name" value="YrdC/RibB"/>
    <property type="match status" value="1"/>
</dbReference>
<dbReference type="HAMAP" id="MF_00180">
    <property type="entry name" value="RibB"/>
    <property type="match status" value="1"/>
</dbReference>
<comment type="similarity">
    <text evidence="11 12 13">Belongs to the DHBP synthase family.</text>
</comment>
<evidence type="ECO:0000256" key="2">
    <source>
        <dbReference type="ARBA" id="ARBA00004904"/>
    </source>
</evidence>
<name>A0A6C1FFN9_BUCUN</name>
<evidence type="ECO:0000256" key="10">
    <source>
        <dbReference type="ARBA" id="ARBA00023239"/>
    </source>
</evidence>
<dbReference type="NCBIfam" id="TIGR00506">
    <property type="entry name" value="ribB"/>
    <property type="match status" value="1"/>
</dbReference>
<gene>
    <name evidence="12 14" type="primary">ribB</name>
    <name evidence="14" type="ORF">GUU85_00275</name>
</gene>
<feature type="binding site" evidence="12">
    <location>
        <position position="38"/>
    </location>
    <ligand>
        <name>Mg(2+)</name>
        <dbReference type="ChEBI" id="CHEBI:18420"/>
        <label>1</label>
    </ligand>
</feature>
<dbReference type="PANTHER" id="PTHR21327">
    <property type="entry name" value="GTP CYCLOHYDROLASE II-RELATED"/>
    <property type="match status" value="1"/>
</dbReference>
<keyword evidence="7 12" id="KW-0479">Metal-binding</keyword>
<keyword evidence="6 12" id="KW-0686">Riboflavin biosynthesis</keyword>
<dbReference type="InterPro" id="IPR000422">
    <property type="entry name" value="DHBP_synthase_RibB"/>
</dbReference>
<feature type="binding site" evidence="12">
    <location>
        <position position="42"/>
    </location>
    <ligand>
        <name>D-ribulose 5-phosphate</name>
        <dbReference type="ChEBI" id="CHEBI:58121"/>
    </ligand>
</feature>
<dbReference type="GO" id="GO:0030145">
    <property type="term" value="F:manganese ion binding"/>
    <property type="evidence" value="ECO:0007669"/>
    <property type="project" value="UniProtKB-UniRule"/>
</dbReference>
<evidence type="ECO:0000313" key="14">
    <source>
        <dbReference type="EMBL" id="QIE01819.1"/>
    </source>
</evidence>
<feature type="binding site" evidence="12">
    <location>
        <begin position="37"/>
        <end position="38"/>
    </location>
    <ligand>
        <name>D-ribulose 5-phosphate</name>
        <dbReference type="ChEBI" id="CHEBI:58121"/>
    </ligand>
</feature>
<comment type="catalytic activity">
    <reaction evidence="12 13">
        <text>D-ribulose 5-phosphate = (2S)-2-hydroxy-3-oxobutyl phosphate + formate + H(+)</text>
        <dbReference type="Rhea" id="RHEA:18457"/>
        <dbReference type="ChEBI" id="CHEBI:15378"/>
        <dbReference type="ChEBI" id="CHEBI:15740"/>
        <dbReference type="ChEBI" id="CHEBI:58121"/>
        <dbReference type="ChEBI" id="CHEBI:58830"/>
        <dbReference type="EC" id="4.1.99.12"/>
    </reaction>
</comment>
<dbReference type="GO" id="GO:0009231">
    <property type="term" value="P:riboflavin biosynthetic process"/>
    <property type="evidence" value="ECO:0007669"/>
    <property type="project" value="UniProtKB-UniRule"/>
</dbReference>
<keyword evidence="10 12" id="KW-0456">Lyase</keyword>
<dbReference type="PANTHER" id="PTHR21327:SF38">
    <property type="entry name" value="3,4-DIHYDROXY-2-BUTANONE 4-PHOSPHATE SYNTHASE"/>
    <property type="match status" value="1"/>
</dbReference>
<dbReference type="Gene3D" id="3.90.870.10">
    <property type="entry name" value="DHBP synthase"/>
    <property type="match status" value="1"/>
</dbReference>
<dbReference type="RefSeq" id="WP_163118903.1">
    <property type="nucleotide sequence ID" value="NZ_CP047588.1"/>
</dbReference>
<protein>
    <recommendedName>
        <fullName evidence="5 12">3,4-dihydroxy-2-butanone 4-phosphate synthase</fullName>
        <shortName evidence="12 13">DHBP synthase</shortName>
        <ecNumber evidence="4 12">4.1.99.12</ecNumber>
    </recommendedName>
</protein>
<dbReference type="Pfam" id="PF00926">
    <property type="entry name" value="DHBP_synthase"/>
    <property type="match status" value="1"/>
</dbReference>
<evidence type="ECO:0000256" key="7">
    <source>
        <dbReference type="ARBA" id="ARBA00022723"/>
    </source>
</evidence>
<keyword evidence="9 12" id="KW-0464">Manganese</keyword>
<dbReference type="InterPro" id="IPR017945">
    <property type="entry name" value="DHBP_synth_RibB-like_a/b_dom"/>
</dbReference>
<evidence type="ECO:0000256" key="4">
    <source>
        <dbReference type="ARBA" id="ARBA00012153"/>
    </source>
</evidence>
<evidence type="ECO:0000256" key="1">
    <source>
        <dbReference type="ARBA" id="ARBA00002284"/>
    </source>
</evidence>